<sequence length="75" mass="7847">MMKELSLVEIDMVSGAGIYSDAGALIGRGVGSIVGYYRKNEQSAGRGEKFGKTIGGIVDQSVSIISSWAGKIKHA</sequence>
<reference evidence="1" key="1">
    <citation type="submission" date="2022-08" db="EMBL/GenBank/DDBJ databases">
        <authorList>
            <person name="Dale J.L."/>
        </authorList>
    </citation>
    <scope>NUCLEOTIDE SEQUENCE</scope>
    <source>
        <strain evidence="1">2022EL-00758</strain>
    </source>
</reference>
<dbReference type="OrthoDB" id="6637365at2"/>
<proteinExistence type="predicted"/>
<gene>
    <name evidence="1" type="ORF">N0392_11190</name>
</gene>
<evidence type="ECO:0000313" key="2">
    <source>
        <dbReference type="Proteomes" id="UP001076655"/>
    </source>
</evidence>
<name>A0A8F5UN10_MORMO</name>
<dbReference type="EMBL" id="JAPNMI010000005">
    <property type="protein sequence ID" value="MCY0790244.1"/>
    <property type="molecule type" value="Genomic_DNA"/>
</dbReference>
<dbReference type="Proteomes" id="UP001076655">
    <property type="component" value="Unassembled WGS sequence"/>
</dbReference>
<accession>A0A8F5UN10</accession>
<organism evidence="1 2">
    <name type="scientific">Morganella morganii</name>
    <name type="common">Proteus morganii</name>
    <dbReference type="NCBI Taxonomy" id="582"/>
    <lineage>
        <taxon>Bacteria</taxon>
        <taxon>Pseudomonadati</taxon>
        <taxon>Pseudomonadota</taxon>
        <taxon>Gammaproteobacteria</taxon>
        <taxon>Enterobacterales</taxon>
        <taxon>Morganellaceae</taxon>
        <taxon>Morganella</taxon>
    </lineage>
</organism>
<dbReference type="AlphaFoldDB" id="A0A8F5UN10"/>
<evidence type="ECO:0000313" key="1">
    <source>
        <dbReference type="EMBL" id="MCY0790244.1"/>
    </source>
</evidence>
<comment type="caution">
    <text evidence="1">The sequence shown here is derived from an EMBL/GenBank/DDBJ whole genome shotgun (WGS) entry which is preliminary data.</text>
</comment>
<protein>
    <submittedName>
        <fullName evidence="1">Uncharacterized protein</fullName>
    </submittedName>
</protein>
<dbReference type="RefSeq" id="WP_141651494.1">
    <property type="nucleotide sequence ID" value="NZ_BRRE01000014.1"/>
</dbReference>